<gene>
    <name evidence="1" type="ORF">DFR70_107103</name>
</gene>
<evidence type="ECO:0000313" key="2">
    <source>
        <dbReference type="Proteomes" id="UP000247569"/>
    </source>
</evidence>
<accession>A0A318JYW0</accession>
<sequence>MRGLRGGAGLREGADLVTLEIGGNDAALAAIVQRCLTTDPAATPCLDALVVDGVDLG</sequence>
<proteinExistence type="predicted"/>
<dbReference type="EMBL" id="QJKF01000007">
    <property type="protein sequence ID" value="PXX62236.1"/>
    <property type="molecule type" value="Genomic_DNA"/>
</dbReference>
<organism evidence="1 2">
    <name type="scientific">Nocardia tenerifensis</name>
    <dbReference type="NCBI Taxonomy" id="228006"/>
    <lineage>
        <taxon>Bacteria</taxon>
        <taxon>Bacillati</taxon>
        <taxon>Actinomycetota</taxon>
        <taxon>Actinomycetes</taxon>
        <taxon>Mycobacteriales</taxon>
        <taxon>Nocardiaceae</taxon>
        <taxon>Nocardia</taxon>
    </lineage>
</organism>
<keyword evidence="2" id="KW-1185">Reference proteome</keyword>
<dbReference type="Proteomes" id="UP000247569">
    <property type="component" value="Unassembled WGS sequence"/>
</dbReference>
<protein>
    <submittedName>
        <fullName evidence="1">Uncharacterized protein</fullName>
    </submittedName>
</protein>
<dbReference type="AlphaFoldDB" id="A0A318JYW0"/>
<dbReference type="InterPro" id="IPR036514">
    <property type="entry name" value="SGNH_hydro_sf"/>
</dbReference>
<name>A0A318JYW0_9NOCA</name>
<dbReference type="Gene3D" id="3.40.50.1110">
    <property type="entry name" value="SGNH hydrolase"/>
    <property type="match status" value="1"/>
</dbReference>
<evidence type="ECO:0000313" key="1">
    <source>
        <dbReference type="EMBL" id="PXX62236.1"/>
    </source>
</evidence>
<dbReference type="SUPFAM" id="SSF52266">
    <property type="entry name" value="SGNH hydrolase"/>
    <property type="match status" value="1"/>
</dbReference>
<reference evidence="1 2" key="1">
    <citation type="submission" date="2018-05" db="EMBL/GenBank/DDBJ databases">
        <title>Genomic Encyclopedia of Type Strains, Phase IV (KMG-IV): sequencing the most valuable type-strain genomes for metagenomic binning, comparative biology and taxonomic classification.</title>
        <authorList>
            <person name="Goeker M."/>
        </authorList>
    </citation>
    <scope>NUCLEOTIDE SEQUENCE [LARGE SCALE GENOMIC DNA]</scope>
    <source>
        <strain evidence="1 2">DSM 44704</strain>
    </source>
</reference>
<comment type="caution">
    <text evidence="1">The sequence shown here is derived from an EMBL/GenBank/DDBJ whole genome shotgun (WGS) entry which is preliminary data.</text>
</comment>